<dbReference type="GO" id="GO:0005634">
    <property type="term" value="C:nucleus"/>
    <property type="evidence" value="ECO:0007669"/>
    <property type="project" value="UniProtKB-SubCell"/>
</dbReference>
<sequence>RMRLSIDVARRFFHLQDMLGFDKGSKTVQWLLTMSKAAIEDLAATASCSNQSPKSTESSTLSRCKNKSKCKSKSSTATADAEQEKKTKAKRGAAAKPSRKTKLIHSALARES</sequence>
<evidence type="ECO:0000256" key="4">
    <source>
        <dbReference type="ARBA" id="ARBA00023163"/>
    </source>
</evidence>
<dbReference type="GO" id="GO:0003700">
    <property type="term" value="F:DNA-binding transcription factor activity"/>
    <property type="evidence" value="ECO:0007669"/>
    <property type="project" value="InterPro"/>
</dbReference>
<keyword evidence="4" id="KW-0804">Transcription</keyword>
<feature type="region of interest" description="Disordered" evidence="6">
    <location>
        <begin position="46"/>
        <end position="112"/>
    </location>
</feature>
<feature type="domain" description="TCP" evidence="7">
    <location>
        <begin position="1"/>
        <end position="42"/>
    </location>
</feature>
<organism evidence="8">
    <name type="scientific">Maranta leuconeura</name>
    <dbReference type="NCBI Taxonomy" id="34203"/>
    <lineage>
        <taxon>Eukaryota</taxon>
        <taxon>Viridiplantae</taxon>
        <taxon>Streptophyta</taxon>
        <taxon>Embryophyta</taxon>
        <taxon>Tracheophyta</taxon>
        <taxon>Spermatophyta</taxon>
        <taxon>Magnoliopsida</taxon>
        <taxon>Liliopsida</taxon>
        <taxon>Zingiberales</taxon>
        <taxon>Marantaceae</taxon>
        <taxon>Maranta</taxon>
    </lineage>
</organism>
<keyword evidence="2" id="KW-0805">Transcription regulation</keyword>
<evidence type="ECO:0000259" key="7">
    <source>
        <dbReference type="PROSITE" id="PS51369"/>
    </source>
</evidence>
<evidence type="ECO:0000256" key="5">
    <source>
        <dbReference type="ARBA" id="ARBA00023242"/>
    </source>
</evidence>
<evidence type="ECO:0000256" key="3">
    <source>
        <dbReference type="ARBA" id="ARBA00023125"/>
    </source>
</evidence>
<feature type="non-terminal residue" evidence="8">
    <location>
        <position position="1"/>
    </location>
</feature>
<name>F4ZEF3_9LILI</name>
<comment type="subcellular location">
    <subcellularLocation>
        <location evidence="1">Nucleus</location>
    </subcellularLocation>
</comment>
<gene>
    <name evidence="8" type="primary">TBL1b</name>
</gene>
<dbReference type="AlphaFoldDB" id="F4ZEF3"/>
<dbReference type="InterPro" id="IPR017887">
    <property type="entry name" value="TF_TCP_subgr"/>
</dbReference>
<evidence type="ECO:0000256" key="1">
    <source>
        <dbReference type="ARBA" id="ARBA00004123"/>
    </source>
</evidence>
<evidence type="ECO:0000313" key="8">
    <source>
        <dbReference type="EMBL" id="AED87555.1"/>
    </source>
</evidence>
<dbReference type="PANTHER" id="PTHR31072:SF93">
    <property type="entry name" value="TRANSCRIPTION FACTOR TCP24"/>
    <property type="match status" value="1"/>
</dbReference>
<feature type="non-terminal residue" evidence="8">
    <location>
        <position position="112"/>
    </location>
</feature>
<keyword evidence="5" id="KW-0539">Nucleus</keyword>
<dbReference type="GO" id="GO:0043565">
    <property type="term" value="F:sequence-specific DNA binding"/>
    <property type="evidence" value="ECO:0007669"/>
    <property type="project" value="TreeGrafter"/>
</dbReference>
<dbReference type="InterPro" id="IPR005333">
    <property type="entry name" value="Transcription_factor_TCP"/>
</dbReference>
<feature type="compositionally biased region" description="Polar residues" evidence="6">
    <location>
        <begin position="46"/>
        <end position="61"/>
    </location>
</feature>
<dbReference type="Pfam" id="PF03634">
    <property type="entry name" value="TCP"/>
    <property type="match status" value="1"/>
</dbReference>
<protein>
    <submittedName>
        <fullName evidence="8">Teosinte branched1-like TCP transcription factor</fullName>
    </submittedName>
</protein>
<dbReference type="PROSITE" id="PS51369">
    <property type="entry name" value="TCP"/>
    <property type="match status" value="1"/>
</dbReference>
<dbReference type="EMBL" id="HM775116">
    <property type="protein sequence ID" value="AED87555.1"/>
    <property type="molecule type" value="Genomic_DNA"/>
</dbReference>
<accession>F4ZEF3</accession>
<keyword evidence="3" id="KW-0238">DNA-binding</keyword>
<dbReference type="GO" id="GO:2000032">
    <property type="term" value="P:regulation of secondary shoot formation"/>
    <property type="evidence" value="ECO:0007669"/>
    <property type="project" value="TreeGrafter"/>
</dbReference>
<dbReference type="PANTHER" id="PTHR31072">
    <property type="entry name" value="TRANSCRIPTION FACTOR TCP4-RELATED"/>
    <property type="match status" value="1"/>
</dbReference>
<proteinExistence type="predicted"/>
<feature type="compositionally biased region" description="Basic residues" evidence="6">
    <location>
        <begin position="87"/>
        <end position="103"/>
    </location>
</feature>
<evidence type="ECO:0000256" key="6">
    <source>
        <dbReference type="SAM" id="MobiDB-lite"/>
    </source>
</evidence>
<reference evidence="8" key="1">
    <citation type="journal article" date="2011" name="Am. J. Bot.">
        <title>Changes in expression pattern of the teosinte branched1-like genes in the Zingiberales provide a mechanism for evolutionary shifts in symmetry across the order.</title>
        <authorList>
            <person name="Bartlett M.E."/>
            <person name="Specht C.D."/>
        </authorList>
    </citation>
    <scope>NUCLEOTIDE SEQUENCE</scope>
</reference>
<evidence type="ECO:0000256" key="2">
    <source>
        <dbReference type="ARBA" id="ARBA00023015"/>
    </source>
</evidence>